<dbReference type="EMBL" id="UAUI01000001">
    <property type="protein sequence ID" value="SPZ34922.1"/>
    <property type="molecule type" value="Genomic_DNA"/>
</dbReference>
<feature type="domain" description="Acyl-CoA dehydrogenase/oxidase N-terminal" evidence="9">
    <location>
        <begin position="6"/>
        <end position="119"/>
    </location>
</feature>
<dbReference type="InterPro" id="IPR009075">
    <property type="entry name" value="AcylCo_DH/oxidase_C"/>
</dbReference>
<dbReference type="Pfam" id="PF00441">
    <property type="entry name" value="Acyl-CoA_dh_1"/>
    <property type="match status" value="1"/>
</dbReference>
<evidence type="ECO:0000256" key="2">
    <source>
        <dbReference type="ARBA" id="ARBA00009347"/>
    </source>
</evidence>
<sequence>MEWVYSAEQEELRSTVRRFLQEKAPMNEVRRLAETDGGYAPEVWQQMAEQLGLQSMAIPEEYGGAGFSLVELTIVLQEMGRGLFPSPYFASVVLAAYALLNSGDDAAKKDLLPGIASGQTIATLALTEEGGSWDLRALTMSARRDREGGYRLDGRKTFVLDGTIADLIVVVARTERGLSLFTVDADAAGLERTALSTLDGTRKQARLDFDGTPARLIGVDGGAQGGLVETLDTAAVALAAEQIAAAERCLELSVAYAKERVQFGRAIGSFQAVKHILADMFTQIELAKSAAHYAAWQAVEDTDELPSSACIAQAYASQAFWDTAVESIEVHGGIGFTWEHDLHLYFKRAKTSQVLLGTPAYHRELLAQRIGLDKPIPAA</sequence>
<evidence type="ECO:0000256" key="6">
    <source>
        <dbReference type="RuleBase" id="RU362125"/>
    </source>
</evidence>
<gene>
    <name evidence="10" type="ORF">NCTC13229_00505</name>
</gene>
<dbReference type="InterPro" id="IPR046373">
    <property type="entry name" value="Acyl-CoA_Oxase/DH_mid-dom_sf"/>
</dbReference>
<reference evidence="10 11" key="1">
    <citation type="submission" date="2018-06" db="EMBL/GenBank/DDBJ databases">
        <authorList>
            <consortium name="Pathogen Informatics"/>
            <person name="Doyle S."/>
        </authorList>
    </citation>
    <scope>NUCLEOTIDE SEQUENCE [LARGE SCALE GENOMIC DNA]</scope>
    <source>
        <strain evidence="10 11">NCTC13229</strain>
    </source>
</reference>
<evidence type="ECO:0000256" key="3">
    <source>
        <dbReference type="ARBA" id="ARBA00022630"/>
    </source>
</evidence>
<evidence type="ECO:0000256" key="1">
    <source>
        <dbReference type="ARBA" id="ARBA00001974"/>
    </source>
</evidence>
<keyword evidence="5 6" id="KW-0560">Oxidoreductase</keyword>
<dbReference type="Pfam" id="PF02770">
    <property type="entry name" value="Acyl-CoA_dh_M"/>
    <property type="match status" value="1"/>
</dbReference>
<dbReference type="AlphaFoldDB" id="A0AB38F709"/>
<dbReference type="Pfam" id="PF02771">
    <property type="entry name" value="Acyl-CoA_dh_N"/>
    <property type="match status" value="1"/>
</dbReference>
<evidence type="ECO:0000256" key="4">
    <source>
        <dbReference type="ARBA" id="ARBA00022827"/>
    </source>
</evidence>
<keyword evidence="3 6" id="KW-0285">Flavoprotein</keyword>
<dbReference type="PANTHER" id="PTHR43884:SF20">
    <property type="entry name" value="ACYL-COA DEHYDROGENASE FADE28"/>
    <property type="match status" value="1"/>
</dbReference>
<dbReference type="InterPro" id="IPR037069">
    <property type="entry name" value="AcylCoA_DH/ox_N_sf"/>
</dbReference>
<dbReference type="CDD" id="cd00567">
    <property type="entry name" value="ACAD"/>
    <property type="match status" value="1"/>
</dbReference>
<keyword evidence="4 6" id="KW-0274">FAD</keyword>
<organism evidence="10 11">
    <name type="scientific">Rhodococcus wratislaviensis</name>
    <name type="common">Tsukamurella wratislaviensis</name>
    <dbReference type="NCBI Taxonomy" id="44752"/>
    <lineage>
        <taxon>Bacteria</taxon>
        <taxon>Bacillati</taxon>
        <taxon>Actinomycetota</taxon>
        <taxon>Actinomycetes</taxon>
        <taxon>Mycobacteriales</taxon>
        <taxon>Nocardiaceae</taxon>
        <taxon>Rhodococcus</taxon>
    </lineage>
</organism>
<protein>
    <submittedName>
        <fullName evidence="10">Acyl-CoA dehydrogenase</fullName>
        <ecNumber evidence="10">1.3.8.1</ecNumber>
    </submittedName>
</protein>
<feature type="domain" description="Acyl-CoA dehydrogenase/oxidase C-terminal" evidence="7">
    <location>
        <begin position="229"/>
        <end position="370"/>
    </location>
</feature>
<dbReference type="InterPro" id="IPR013786">
    <property type="entry name" value="AcylCoA_DH/ox_N"/>
</dbReference>
<dbReference type="Gene3D" id="2.40.110.10">
    <property type="entry name" value="Butyryl-CoA Dehydrogenase, subunit A, domain 2"/>
    <property type="match status" value="1"/>
</dbReference>
<dbReference type="InterPro" id="IPR036250">
    <property type="entry name" value="AcylCo_DH-like_C"/>
</dbReference>
<dbReference type="InterPro" id="IPR009100">
    <property type="entry name" value="AcylCoA_DH/oxidase_NM_dom_sf"/>
</dbReference>
<dbReference type="Proteomes" id="UP000251211">
    <property type="component" value="Unassembled WGS sequence"/>
</dbReference>
<comment type="similarity">
    <text evidence="2 6">Belongs to the acyl-CoA dehydrogenase family.</text>
</comment>
<dbReference type="SUPFAM" id="SSF56645">
    <property type="entry name" value="Acyl-CoA dehydrogenase NM domain-like"/>
    <property type="match status" value="1"/>
</dbReference>
<dbReference type="Gene3D" id="1.10.540.10">
    <property type="entry name" value="Acyl-CoA dehydrogenase/oxidase, N-terminal domain"/>
    <property type="match status" value="1"/>
</dbReference>
<comment type="caution">
    <text evidence="10">The sequence shown here is derived from an EMBL/GenBank/DDBJ whole genome shotgun (WGS) entry which is preliminary data.</text>
</comment>
<evidence type="ECO:0000259" key="7">
    <source>
        <dbReference type="Pfam" id="PF00441"/>
    </source>
</evidence>
<dbReference type="EC" id="1.3.8.1" evidence="10"/>
<feature type="domain" description="Acyl-CoA oxidase/dehydrogenase middle" evidence="8">
    <location>
        <begin position="124"/>
        <end position="210"/>
    </location>
</feature>
<dbReference type="PANTHER" id="PTHR43884">
    <property type="entry name" value="ACYL-COA DEHYDROGENASE"/>
    <property type="match status" value="1"/>
</dbReference>
<dbReference type="GO" id="GO:0050660">
    <property type="term" value="F:flavin adenine dinucleotide binding"/>
    <property type="evidence" value="ECO:0007669"/>
    <property type="project" value="InterPro"/>
</dbReference>
<dbReference type="GO" id="GO:0016937">
    <property type="term" value="F:short-chain fatty acyl-CoA dehydrogenase activity"/>
    <property type="evidence" value="ECO:0007669"/>
    <property type="project" value="UniProtKB-EC"/>
</dbReference>
<evidence type="ECO:0000313" key="11">
    <source>
        <dbReference type="Proteomes" id="UP000251211"/>
    </source>
</evidence>
<dbReference type="Gene3D" id="1.20.140.10">
    <property type="entry name" value="Butyryl-CoA Dehydrogenase, subunit A, domain 3"/>
    <property type="match status" value="1"/>
</dbReference>
<evidence type="ECO:0000313" key="10">
    <source>
        <dbReference type="EMBL" id="SPZ34922.1"/>
    </source>
</evidence>
<proteinExistence type="inferred from homology"/>
<comment type="cofactor">
    <cofactor evidence="1 6">
        <name>FAD</name>
        <dbReference type="ChEBI" id="CHEBI:57692"/>
    </cofactor>
</comment>
<dbReference type="SUPFAM" id="SSF47203">
    <property type="entry name" value="Acyl-CoA dehydrogenase C-terminal domain-like"/>
    <property type="match status" value="1"/>
</dbReference>
<evidence type="ECO:0000256" key="5">
    <source>
        <dbReference type="ARBA" id="ARBA00023002"/>
    </source>
</evidence>
<dbReference type="InterPro" id="IPR006091">
    <property type="entry name" value="Acyl-CoA_Oxase/DH_mid-dom"/>
</dbReference>
<evidence type="ECO:0000259" key="8">
    <source>
        <dbReference type="Pfam" id="PF02770"/>
    </source>
</evidence>
<dbReference type="RefSeq" id="WP_112298403.1">
    <property type="nucleotide sequence ID" value="NZ_QTTP01000001.1"/>
</dbReference>
<name>A0AB38F709_RHOWR</name>
<accession>A0AB38F709</accession>
<evidence type="ECO:0000259" key="9">
    <source>
        <dbReference type="Pfam" id="PF02771"/>
    </source>
</evidence>